<comment type="function">
    <text evidence="3 14 16">Endonuclease that specifically degrades the RNA of RNA-DNA hybrids.</text>
</comment>
<evidence type="ECO:0000256" key="10">
    <source>
        <dbReference type="ARBA" id="ARBA00022723"/>
    </source>
</evidence>
<keyword evidence="11 14" id="KW-0255">Endonuclease</keyword>
<evidence type="ECO:0000256" key="15">
    <source>
        <dbReference type="PROSITE-ProRule" id="PRU01319"/>
    </source>
</evidence>
<dbReference type="GO" id="GO:0043137">
    <property type="term" value="P:DNA replication, removal of RNA primer"/>
    <property type="evidence" value="ECO:0007669"/>
    <property type="project" value="TreeGrafter"/>
</dbReference>
<dbReference type="InterPro" id="IPR036397">
    <property type="entry name" value="RNaseH_sf"/>
</dbReference>
<dbReference type="InterPro" id="IPR022898">
    <property type="entry name" value="RNase_HII"/>
</dbReference>
<dbReference type="RefSeq" id="WP_149859480.1">
    <property type="nucleotide sequence ID" value="NZ_VUOD01000001.1"/>
</dbReference>
<dbReference type="CDD" id="cd07182">
    <property type="entry name" value="RNase_HII_bacteria_HII_like"/>
    <property type="match status" value="1"/>
</dbReference>
<dbReference type="GO" id="GO:0003723">
    <property type="term" value="F:RNA binding"/>
    <property type="evidence" value="ECO:0007669"/>
    <property type="project" value="UniProtKB-UniRule"/>
</dbReference>
<keyword evidence="19" id="KW-1185">Reference proteome</keyword>
<dbReference type="NCBIfam" id="NF000596">
    <property type="entry name" value="PRK00015.1-4"/>
    <property type="match status" value="1"/>
</dbReference>
<gene>
    <name evidence="14 18" type="primary">rnhB</name>
    <name evidence="18" type="ORF">F0415_01815</name>
</gene>
<evidence type="ECO:0000256" key="6">
    <source>
        <dbReference type="ARBA" id="ARBA00012180"/>
    </source>
</evidence>
<feature type="binding site" evidence="14 15">
    <location>
        <position position="103"/>
    </location>
    <ligand>
        <name>a divalent metal cation</name>
        <dbReference type="ChEBI" id="CHEBI:60240"/>
    </ligand>
</feature>
<evidence type="ECO:0000256" key="11">
    <source>
        <dbReference type="ARBA" id="ARBA00022759"/>
    </source>
</evidence>
<dbReference type="NCBIfam" id="NF000595">
    <property type="entry name" value="PRK00015.1-3"/>
    <property type="match status" value="1"/>
</dbReference>
<dbReference type="InterPro" id="IPR012337">
    <property type="entry name" value="RNaseH-like_sf"/>
</dbReference>
<dbReference type="InterPro" id="IPR024567">
    <property type="entry name" value="RNase_HII/HIII_dom"/>
</dbReference>
<dbReference type="EC" id="3.1.26.4" evidence="6 14"/>
<evidence type="ECO:0000256" key="1">
    <source>
        <dbReference type="ARBA" id="ARBA00000077"/>
    </source>
</evidence>
<keyword evidence="8 14" id="KW-0963">Cytoplasm</keyword>
<keyword evidence="13 14" id="KW-0464">Manganese</keyword>
<dbReference type="GO" id="GO:0030145">
    <property type="term" value="F:manganese ion binding"/>
    <property type="evidence" value="ECO:0007669"/>
    <property type="project" value="UniProtKB-UniRule"/>
</dbReference>
<keyword evidence="10 14" id="KW-0479">Metal-binding</keyword>
<evidence type="ECO:0000313" key="19">
    <source>
        <dbReference type="Proteomes" id="UP000322165"/>
    </source>
</evidence>
<dbReference type="Pfam" id="PF01351">
    <property type="entry name" value="RNase_HII"/>
    <property type="match status" value="1"/>
</dbReference>
<evidence type="ECO:0000256" key="9">
    <source>
        <dbReference type="ARBA" id="ARBA00022722"/>
    </source>
</evidence>
<name>A0A5B2ZC54_9GAMM</name>
<dbReference type="FunFam" id="3.30.420.10:FF:000006">
    <property type="entry name" value="Ribonuclease HII"/>
    <property type="match status" value="1"/>
</dbReference>
<evidence type="ECO:0000256" key="7">
    <source>
        <dbReference type="ARBA" id="ARBA00019179"/>
    </source>
</evidence>
<protein>
    <recommendedName>
        <fullName evidence="7 14">Ribonuclease HII</fullName>
        <shortName evidence="14">RNase HII</shortName>
        <ecNumber evidence="6 14">3.1.26.4</ecNumber>
    </recommendedName>
</protein>
<evidence type="ECO:0000256" key="2">
    <source>
        <dbReference type="ARBA" id="ARBA00001946"/>
    </source>
</evidence>
<evidence type="ECO:0000259" key="17">
    <source>
        <dbReference type="PROSITE" id="PS51975"/>
    </source>
</evidence>
<evidence type="ECO:0000256" key="14">
    <source>
        <dbReference type="HAMAP-Rule" id="MF_00052"/>
    </source>
</evidence>
<reference evidence="18 19" key="2">
    <citation type="submission" date="2019-09" db="EMBL/GenBank/DDBJ databases">
        <authorList>
            <person name="Mazur A."/>
        </authorList>
    </citation>
    <scope>NUCLEOTIDE SEQUENCE [LARGE SCALE GENOMIC DNA]</scope>
    <source>
        <strain evidence="18 19">3729k</strain>
    </source>
</reference>
<accession>A0A5B2ZC54</accession>
<comment type="catalytic activity">
    <reaction evidence="1 14 15 16">
        <text>Endonucleolytic cleavage to 5'-phosphomonoester.</text>
        <dbReference type="EC" id="3.1.26.4"/>
    </reaction>
</comment>
<sequence>MSAAALLAGVDEAGRGPLAGPVAVAAVILDPSRPIEGLADSKALSEPRREAVAPLIRGHALAWHLEWVDVAEIDRLNILHATLAGMARAVRALRPGPDLVLVDGNRLPPGLPCPARALVRGDAREPAIMAASILAKTARDALMRELDARYPGYGFARHMGYPTPEHLQALRRLGPCDAHRRSFAPVRAAMATPLLD</sequence>
<proteinExistence type="inferred from homology"/>
<dbReference type="PANTHER" id="PTHR10954">
    <property type="entry name" value="RIBONUCLEASE H2 SUBUNIT A"/>
    <property type="match status" value="1"/>
</dbReference>
<dbReference type="GO" id="GO:0032299">
    <property type="term" value="C:ribonuclease H2 complex"/>
    <property type="evidence" value="ECO:0007669"/>
    <property type="project" value="TreeGrafter"/>
</dbReference>
<dbReference type="GO" id="GO:0005737">
    <property type="term" value="C:cytoplasm"/>
    <property type="evidence" value="ECO:0007669"/>
    <property type="project" value="UniProtKB-SubCell"/>
</dbReference>
<evidence type="ECO:0000256" key="3">
    <source>
        <dbReference type="ARBA" id="ARBA00004065"/>
    </source>
</evidence>
<dbReference type="HAMAP" id="MF_00052_B">
    <property type="entry name" value="RNase_HII_B"/>
    <property type="match status" value="1"/>
</dbReference>
<dbReference type="EMBL" id="VUOD01000001">
    <property type="protein sequence ID" value="KAA2286258.1"/>
    <property type="molecule type" value="Genomic_DNA"/>
</dbReference>
<feature type="binding site" evidence="14 15">
    <location>
        <position position="11"/>
    </location>
    <ligand>
        <name>a divalent metal cation</name>
        <dbReference type="ChEBI" id="CHEBI:60240"/>
    </ligand>
</feature>
<dbReference type="Proteomes" id="UP000322165">
    <property type="component" value="Unassembled WGS sequence"/>
</dbReference>
<dbReference type="GO" id="GO:0004523">
    <property type="term" value="F:RNA-DNA hybrid ribonuclease activity"/>
    <property type="evidence" value="ECO:0007669"/>
    <property type="project" value="UniProtKB-UniRule"/>
</dbReference>
<evidence type="ECO:0000256" key="13">
    <source>
        <dbReference type="ARBA" id="ARBA00023211"/>
    </source>
</evidence>
<comment type="subcellular location">
    <subcellularLocation>
        <location evidence="4 14">Cytoplasm</location>
    </subcellularLocation>
</comment>
<dbReference type="PANTHER" id="PTHR10954:SF18">
    <property type="entry name" value="RIBONUCLEASE HII"/>
    <property type="match status" value="1"/>
</dbReference>
<reference evidence="18 19" key="1">
    <citation type="submission" date="2019-09" db="EMBL/GenBank/DDBJ databases">
        <title>Arenimonas chukotkensis sp. nov., a bacterium isolated from Chukotka hot spring, Arctic region, Russia.</title>
        <authorList>
            <person name="Zayulina K.S."/>
            <person name="Prokofeva M.I."/>
            <person name="Elcheninov A.G."/>
            <person name="Novikov A."/>
            <person name="Kochetkova T.V."/>
            <person name="Kublanov I.V."/>
        </authorList>
    </citation>
    <scope>NUCLEOTIDE SEQUENCE [LARGE SCALE GENOMIC DNA]</scope>
    <source>
        <strain evidence="18 19">3729k</strain>
    </source>
</reference>
<dbReference type="PROSITE" id="PS51975">
    <property type="entry name" value="RNASE_H_2"/>
    <property type="match status" value="1"/>
</dbReference>
<evidence type="ECO:0000256" key="8">
    <source>
        <dbReference type="ARBA" id="ARBA00022490"/>
    </source>
</evidence>
<dbReference type="InterPro" id="IPR001352">
    <property type="entry name" value="RNase_HII/HIII"/>
</dbReference>
<dbReference type="GO" id="GO:0006298">
    <property type="term" value="P:mismatch repair"/>
    <property type="evidence" value="ECO:0007669"/>
    <property type="project" value="TreeGrafter"/>
</dbReference>
<feature type="domain" description="RNase H type-2" evidence="17">
    <location>
        <begin position="5"/>
        <end position="195"/>
    </location>
</feature>
<comment type="cofactor">
    <cofactor evidence="14 15">
        <name>Mn(2+)</name>
        <dbReference type="ChEBI" id="CHEBI:29035"/>
    </cofactor>
    <cofactor evidence="14 15">
        <name>Mg(2+)</name>
        <dbReference type="ChEBI" id="CHEBI:18420"/>
    </cofactor>
    <text evidence="14 15">Manganese or magnesium. Binds 1 divalent metal ion per monomer in the absence of substrate. May bind a second metal ion after substrate binding.</text>
</comment>
<evidence type="ECO:0000256" key="12">
    <source>
        <dbReference type="ARBA" id="ARBA00022801"/>
    </source>
</evidence>
<organism evidence="18 19">
    <name type="scientific">Arenimonas fontis</name>
    <dbReference type="NCBI Taxonomy" id="2608255"/>
    <lineage>
        <taxon>Bacteria</taxon>
        <taxon>Pseudomonadati</taxon>
        <taxon>Pseudomonadota</taxon>
        <taxon>Gammaproteobacteria</taxon>
        <taxon>Lysobacterales</taxon>
        <taxon>Lysobacteraceae</taxon>
        <taxon>Arenimonas</taxon>
    </lineage>
</organism>
<dbReference type="Gene3D" id="3.30.420.10">
    <property type="entry name" value="Ribonuclease H-like superfamily/Ribonuclease H"/>
    <property type="match status" value="1"/>
</dbReference>
<evidence type="ECO:0000256" key="4">
    <source>
        <dbReference type="ARBA" id="ARBA00004496"/>
    </source>
</evidence>
<comment type="caution">
    <text evidence="18">The sequence shown here is derived from an EMBL/GenBank/DDBJ whole genome shotgun (WGS) entry which is preliminary data.</text>
</comment>
<keyword evidence="12 14" id="KW-0378">Hydrolase</keyword>
<comment type="cofactor">
    <cofactor evidence="2">
        <name>Mg(2+)</name>
        <dbReference type="ChEBI" id="CHEBI:18420"/>
    </cofactor>
</comment>
<evidence type="ECO:0000256" key="5">
    <source>
        <dbReference type="ARBA" id="ARBA00007383"/>
    </source>
</evidence>
<dbReference type="SUPFAM" id="SSF53098">
    <property type="entry name" value="Ribonuclease H-like"/>
    <property type="match status" value="1"/>
</dbReference>
<feature type="binding site" evidence="14 15">
    <location>
        <position position="12"/>
    </location>
    <ligand>
        <name>a divalent metal cation</name>
        <dbReference type="ChEBI" id="CHEBI:60240"/>
    </ligand>
</feature>
<dbReference type="AlphaFoldDB" id="A0A5B2ZC54"/>
<evidence type="ECO:0000313" key="18">
    <source>
        <dbReference type="EMBL" id="KAA2286258.1"/>
    </source>
</evidence>
<keyword evidence="9 14" id="KW-0540">Nuclease</keyword>
<comment type="similarity">
    <text evidence="5 14 16">Belongs to the RNase HII family.</text>
</comment>
<evidence type="ECO:0000256" key="16">
    <source>
        <dbReference type="RuleBase" id="RU003515"/>
    </source>
</evidence>